<sequence length="137" mass="15373">MITVTNAVITRENIESILSNCEIAYWGAIDADPDDYKAARTTLGKDDPLYEEVLTEILYNEGALSVTDVEEPDTVLVLTLEKLIKGINMAIGQQYCYDRVWWDVNHDADIVLYDDEMDGEVCDCIIQLALFGDVVFG</sequence>
<protein>
    <submittedName>
        <fullName evidence="1">Uncharacterized protein</fullName>
    </submittedName>
</protein>
<name>A0A8S5MAK9_9CAUD</name>
<organism evidence="1">
    <name type="scientific">Siphoviridae sp. ctv4j104</name>
    <dbReference type="NCBI Taxonomy" id="2826510"/>
    <lineage>
        <taxon>Viruses</taxon>
        <taxon>Duplodnaviria</taxon>
        <taxon>Heunggongvirae</taxon>
        <taxon>Uroviricota</taxon>
        <taxon>Caudoviricetes</taxon>
    </lineage>
</organism>
<accession>A0A8S5MAK9</accession>
<proteinExistence type="predicted"/>
<reference evidence="1" key="1">
    <citation type="journal article" date="2021" name="Proc. Natl. Acad. Sci. U.S.A.">
        <title>A Catalog of Tens of Thousands of Viruses from Human Metagenomes Reveals Hidden Associations with Chronic Diseases.</title>
        <authorList>
            <person name="Tisza M.J."/>
            <person name="Buck C.B."/>
        </authorList>
    </citation>
    <scope>NUCLEOTIDE SEQUENCE</scope>
    <source>
        <strain evidence="1">Ctv4j104</strain>
    </source>
</reference>
<dbReference type="EMBL" id="BK014855">
    <property type="protein sequence ID" value="DAD78963.1"/>
    <property type="molecule type" value="Genomic_DNA"/>
</dbReference>
<evidence type="ECO:0000313" key="1">
    <source>
        <dbReference type="EMBL" id="DAD78963.1"/>
    </source>
</evidence>